<evidence type="ECO:0000259" key="4">
    <source>
        <dbReference type="SMART" id="SM00797"/>
    </source>
</evidence>
<evidence type="ECO:0000256" key="1">
    <source>
        <dbReference type="ARBA" id="ARBA00022741"/>
    </source>
</evidence>
<dbReference type="InterPro" id="IPR052708">
    <property type="entry name" value="PxpC"/>
</dbReference>
<dbReference type="InterPro" id="IPR003778">
    <property type="entry name" value="CT_A_B"/>
</dbReference>
<reference evidence="5 6" key="1">
    <citation type="journal article" date="2024" name="Front. Microbiol.">
        <title>Novel thermophilic genera Geochorda gen. nov. and Carboxydochorda gen. nov. from the deep terrestrial subsurface reveal the ecophysiological diversity in the class Limnochordia.</title>
        <authorList>
            <person name="Karnachuk O.V."/>
            <person name="Lukina A.P."/>
            <person name="Avakyan M.R."/>
            <person name="Kadnikov V.V."/>
            <person name="Begmatov S."/>
            <person name="Beletsky A.V."/>
            <person name="Vlasova K.G."/>
            <person name="Novikov A.A."/>
            <person name="Shcherbakova V.A."/>
            <person name="Mardanov A.V."/>
            <person name="Ravin N.V."/>
        </authorList>
    </citation>
    <scope>NUCLEOTIDE SEQUENCE [LARGE SCALE GENOMIC DNA]</scope>
    <source>
        <strain evidence="5 6">L945</strain>
    </source>
</reference>
<protein>
    <submittedName>
        <fullName evidence="5">Biotin-dependent carboxyltransferase family protein</fullName>
    </submittedName>
</protein>
<sequence length="343" mass="36307">MAWLEVLHGGLMTTVQDAGRPGFARMGFAPAGAMDTEMLAAANVLVGNPPGAAALEVTLDGPVFTVHGEAILALAAVDGEWFVSGPEQPLPLWETVLARDGSLIAVGAVRAGARAYLAVAGGVDVPPVMGSRSTHVRARIGGLDGRPLSAGDRVPIGPSPRPCEELLGRRVPPELRPARRAGPIRVMLGPQDDAFTPRGLRTFLHSAFRVTARGDRMGVRLMGPPIEARRGYDIVSDATAPGSIQVSGDGQPIVLLAERPTTGGYPKIATVIGADLDAMGQVRPGQHVRFLSVDEAAARRAREERRRRLAEIEWALARQRPERGGAFVVSTDAAVYYVHREAG</sequence>
<dbReference type="PANTHER" id="PTHR43309">
    <property type="entry name" value="5-OXOPROLINASE SUBUNIT C"/>
    <property type="match status" value="1"/>
</dbReference>
<proteinExistence type="predicted"/>
<dbReference type="PANTHER" id="PTHR43309:SF3">
    <property type="entry name" value="5-OXOPROLINASE SUBUNIT C"/>
    <property type="match status" value="1"/>
</dbReference>
<keyword evidence="1" id="KW-0547">Nucleotide-binding</keyword>
<dbReference type="SUPFAM" id="SSF50891">
    <property type="entry name" value="Cyclophilin-like"/>
    <property type="match status" value="1"/>
</dbReference>
<dbReference type="SMART" id="SM00797">
    <property type="entry name" value="AHS2"/>
    <property type="match status" value="1"/>
</dbReference>
<organism evidence="5 6">
    <name type="scientific">Carboxydichorda subterranea</name>
    <dbReference type="NCBI Taxonomy" id="3109565"/>
    <lineage>
        <taxon>Bacteria</taxon>
        <taxon>Bacillati</taxon>
        <taxon>Bacillota</taxon>
        <taxon>Limnochordia</taxon>
        <taxon>Limnochordales</taxon>
        <taxon>Geochordaceae</taxon>
        <taxon>Carboxydichorda</taxon>
    </lineage>
</organism>
<dbReference type="EMBL" id="CP141615">
    <property type="protein sequence ID" value="WRP18020.1"/>
    <property type="molecule type" value="Genomic_DNA"/>
</dbReference>
<name>A0ABZ1BZN0_9FIRM</name>
<dbReference type="Pfam" id="PF02626">
    <property type="entry name" value="CT_A_B"/>
    <property type="match status" value="1"/>
</dbReference>
<dbReference type="Proteomes" id="UP001332192">
    <property type="component" value="Chromosome"/>
</dbReference>
<keyword evidence="2" id="KW-0378">Hydrolase</keyword>
<dbReference type="InterPro" id="IPR029000">
    <property type="entry name" value="Cyclophilin-like_dom_sf"/>
</dbReference>
<gene>
    <name evidence="5" type="ORF">U7230_03150</name>
</gene>
<keyword evidence="3" id="KW-0067">ATP-binding</keyword>
<evidence type="ECO:0000256" key="2">
    <source>
        <dbReference type="ARBA" id="ARBA00022801"/>
    </source>
</evidence>
<keyword evidence="6" id="KW-1185">Reference proteome</keyword>
<dbReference type="Gene3D" id="2.40.100.10">
    <property type="entry name" value="Cyclophilin-like"/>
    <property type="match status" value="1"/>
</dbReference>
<evidence type="ECO:0000256" key="3">
    <source>
        <dbReference type="ARBA" id="ARBA00022840"/>
    </source>
</evidence>
<dbReference type="NCBIfam" id="TIGR00724">
    <property type="entry name" value="urea_amlyse_rel"/>
    <property type="match status" value="1"/>
</dbReference>
<evidence type="ECO:0000313" key="5">
    <source>
        <dbReference type="EMBL" id="WRP18020.1"/>
    </source>
</evidence>
<evidence type="ECO:0000313" key="6">
    <source>
        <dbReference type="Proteomes" id="UP001332192"/>
    </source>
</evidence>
<dbReference type="RefSeq" id="WP_324717291.1">
    <property type="nucleotide sequence ID" value="NZ_CP141615.1"/>
</dbReference>
<feature type="domain" description="Carboxyltransferase" evidence="4">
    <location>
        <begin position="25"/>
        <end position="308"/>
    </location>
</feature>
<accession>A0ABZ1BZN0</accession>